<name>A0A0M9ASW5_9EURY</name>
<accession>A0A0M9ASW5</accession>
<organism evidence="2 3">
    <name type="scientific">Halorubrum tropicale</name>
    <dbReference type="NCBI Taxonomy" id="1765655"/>
    <lineage>
        <taxon>Archaea</taxon>
        <taxon>Methanobacteriati</taxon>
        <taxon>Methanobacteriota</taxon>
        <taxon>Stenosarchaea group</taxon>
        <taxon>Halobacteria</taxon>
        <taxon>Halobacteriales</taxon>
        <taxon>Haloferacaceae</taxon>
        <taxon>Halorubrum</taxon>
    </lineage>
</organism>
<dbReference type="PATRIC" id="fig|1705389.3.peg.1225"/>
<reference evidence="2 3" key="1">
    <citation type="submission" date="2015-08" db="EMBL/GenBank/DDBJ databases">
        <title>Genomes of Isolates from Cabo Rojo, PR.</title>
        <authorList>
            <person name="Sanchez-Nieves R.L."/>
            <person name="Montalvo-Rodriguez R."/>
        </authorList>
    </citation>
    <scope>NUCLEOTIDE SEQUENCE [LARGE SCALE GENOMIC DNA]</scope>
    <source>
        <strain evidence="2 3">5</strain>
    </source>
</reference>
<sequence>MPRRSAWVSEVSPASNTCVPWSGIPGASSSTSTVTGLRDILSGTPEVVEEDLRRSERDDADE</sequence>
<evidence type="ECO:0000313" key="2">
    <source>
        <dbReference type="EMBL" id="KOX98167.1"/>
    </source>
</evidence>
<feature type="compositionally biased region" description="Basic and acidic residues" evidence="1">
    <location>
        <begin position="50"/>
        <end position="62"/>
    </location>
</feature>
<feature type="region of interest" description="Disordered" evidence="1">
    <location>
        <begin position="25"/>
        <end position="62"/>
    </location>
</feature>
<keyword evidence="3" id="KW-1185">Reference proteome</keyword>
<dbReference type="Proteomes" id="UP000037747">
    <property type="component" value="Unassembled WGS sequence"/>
</dbReference>
<proteinExistence type="predicted"/>
<gene>
    <name evidence="2" type="ORF">AMR74_04545</name>
</gene>
<evidence type="ECO:0000256" key="1">
    <source>
        <dbReference type="SAM" id="MobiDB-lite"/>
    </source>
</evidence>
<dbReference type="EMBL" id="LIST01000001">
    <property type="protein sequence ID" value="KOX98167.1"/>
    <property type="molecule type" value="Genomic_DNA"/>
</dbReference>
<comment type="caution">
    <text evidence="2">The sequence shown here is derived from an EMBL/GenBank/DDBJ whole genome shotgun (WGS) entry which is preliminary data.</text>
</comment>
<dbReference type="AlphaFoldDB" id="A0A0M9ASW5"/>
<protein>
    <submittedName>
        <fullName evidence="2">Uncharacterized protein</fullName>
    </submittedName>
</protein>
<evidence type="ECO:0000313" key="3">
    <source>
        <dbReference type="Proteomes" id="UP000037747"/>
    </source>
</evidence>